<protein>
    <submittedName>
        <fullName evidence="1">Uncharacterized protein</fullName>
    </submittedName>
</protein>
<evidence type="ECO:0000313" key="2">
    <source>
        <dbReference type="Proteomes" id="UP000236736"/>
    </source>
</evidence>
<name>A0A1H5ZJW9_9BACT</name>
<organism evidence="1 2">
    <name type="scientific">Algoriphagus boritolerans DSM 17298 = JCM 18970</name>
    <dbReference type="NCBI Taxonomy" id="1120964"/>
    <lineage>
        <taxon>Bacteria</taxon>
        <taxon>Pseudomonadati</taxon>
        <taxon>Bacteroidota</taxon>
        <taxon>Cytophagia</taxon>
        <taxon>Cytophagales</taxon>
        <taxon>Cyclobacteriaceae</taxon>
        <taxon>Algoriphagus</taxon>
    </lineage>
</organism>
<dbReference type="EMBL" id="FNVR01000028">
    <property type="protein sequence ID" value="SEG36542.1"/>
    <property type="molecule type" value="Genomic_DNA"/>
</dbReference>
<keyword evidence="2" id="KW-1185">Reference proteome</keyword>
<accession>A0A1H5ZJW9</accession>
<reference evidence="2" key="1">
    <citation type="submission" date="2016-10" db="EMBL/GenBank/DDBJ databases">
        <authorList>
            <person name="Varghese N."/>
            <person name="Submissions S."/>
        </authorList>
    </citation>
    <scope>NUCLEOTIDE SEQUENCE [LARGE SCALE GENOMIC DNA]</scope>
    <source>
        <strain evidence="2">DSM 17298</strain>
    </source>
</reference>
<evidence type="ECO:0000313" key="1">
    <source>
        <dbReference type="EMBL" id="SEG36542.1"/>
    </source>
</evidence>
<dbReference type="Proteomes" id="UP000236736">
    <property type="component" value="Unassembled WGS sequence"/>
</dbReference>
<dbReference type="AlphaFoldDB" id="A0A1H5ZJW9"/>
<gene>
    <name evidence="1" type="ORF">SAMN03080598_03554</name>
</gene>
<proteinExistence type="predicted"/>
<dbReference type="STRING" id="1120964.GCA_001313265_05632"/>
<dbReference type="RefSeq" id="WP_103926147.1">
    <property type="nucleotide sequence ID" value="NZ_BBFN01000035.1"/>
</dbReference>
<sequence length="74" mass="8437">MKNISEIIFQVLPLPALASTFGERDGTIDTSQIRIESQNERQITLGVGKLKQGVYLFSYQNSLNEIIHLRFIKN</sequence>